<dbReference type="PROSITE" id="PS50043">
    <property type="entry name" value="HTH_LUXR_2"/>
    <property type="match status" value="1"/>
</dbReference>
<dbReference type="EMBL" id="FWXV01000010">
    <property type="protein sequence ID" value="SMD24679.1"/>
    <property type="molecule type" value="Genomic_DNA"/>
</dbReference>
<dbReference type="Gene3D" id="1.25.40.10">
    <property type="entry name" value="Tetratricopeptide repeat domain"/>
    <property type="match status" value="1"/>
</dbReference>
<feature type="domain" description="HTH luxR-type" evidence="1">
    <location>
        <begin position="712"/>
        <end position="777"/>
    </location>
</feature>
<dbReference type="SUPFAM" id="SSF52540">
    <property type="entry name" value="P-loop containing nucleoside triphosphate hydrolases"/>
    <property type="match status" value="1"/>
</dbReference>
<dbReference type="SUPFAM" id="SSF48452">
    <property type="entry name" value="TPR-like"/>
    <property type="match status" value="1"/>
</dbReference>
<accession>A0A1Y5Y4G4</accession>
<dbReference type="PANTHER" id="PTHR47691">
    <property type="entry name" value="REGULATOR-RELATED"/>
    <property type="match status" value="1"/>
</dbReference>
<dbReference type="InterPro" id="IPR011990">
    <property type="entry name" value="TPR-like_helical_dom_sf"/>
</dbReference>
<gene>
    <name evidence="2" type="ORF">SAMN05661093_08713</name>
</gene>
<dbReference type="Proteomes" id="UP000192674">
    <property type="component" value="Unassembled WGS sequence"/>
</dbReference>
<evidence type="ECO:0000313" key="2">
    <source>
        <dbReference type="EMBL" id="SMD24679.1"/>
    </source>
</evidence>
<dbReference type="InterPro" id="IPR000792">
    <property type="entry name" value="Tscrpt_reg_LuxR_C"/>
</dbReference>
<dbReference type="PANTHER" id="PTHR47691:SF3">
    <property type="entry name" value="HTH-TYPE TRANSCRIPTIONAL REGULATOR RV0890C-RELATED"/>
    <property type="match status" value="1"/>
</dbReference>
<dbReference type="Gene3D" id="1.10.10.10">
    <property type="entry name" value="Winged helix-like DNA-binding domain superfamily/Winged helix DNA-binding domain"/>
    <property type="match status" value="1"/>
</dbReference>
<sequence>MSGTRSKRHGGNLPAETTSFVDRRKEIAEAKRLLSASRLLTLTGVGGVGKTRLAVRVAAAVRRAFADGVWLVELAHVRDGALVVHTVAQALEIHNDGGREPLGLLVDVLRDRQVLLVLDNCEHLVHECATLVATVLHEATRLRILATSREVLRVPGEQVLPVGPLPVSEHNGTRPADAGSRDAVVALFAERAVAVMPTFAVGSENKEHVAGICRRLDGIPLAIELAAARLRVLSADQILARLDDRFALLTAGPRTVSARHQTLQATIDWSFRLCTPAEQALWARASVFAGSFGLLAAEEICVSQDLPAGSVVDLLAGLVDKSILIRDDHSTGTRYQFLDTLRQYGQRMLRQAGGLTWLRRRHADWYLHLAERGEREWFGPDQATWLQRLRLEHANLRLALEFCLATPERTQTALRLAAALHFYWHGCGFVAEGRHWLDRALAQDTEPSKARATALAINAHLAVLQGDASAATAMAQEAQDWAQSRGEQTVLAYLVFVQGAIARFSGDIPRAQALLKDALARFEALDELNSTVIVAYVTLVGATVVQSDLARAIALGQYARALCERHGEQWARAYTLYALSLAEWKQGELAQARTHARDGLRGMHTFNDTFGIVLLVERLAWIAGTAGEHERAAVLLGAASTIWPRVGGQPLFGSQHYLAAHEACEQQARRALGNHAYEIAFQRGTELSLDQATAYALGESPQPAPAAPSATNAEPLAPLTRRERQVAELVAQGLSNKDIATRLVISQRTAEGHVERILTKLGFTSRTQLAAWVTTQHESRNP</sequence>
<dbReference type="AlphaFoldDB" id="A0A1Y5Y4G4"/>
<dbReference type="GO" id="GO:0003677">
    <property type="term" value="F:DNA binding"/>
    <property type="evidence" value="ECO:0007669"/>
    <property type="project" value="InterPro"/>
</dbReference>
<dbReference type="Pfam" id="PF13401">
    <property type="entry name" value="AAA_22"/>
    <property type="match status" value="1"/>
</dbReference>
<name>A0A1Y5Y4G4_KIBAR</name>
<dbReference type="Gene3D" id="3.40.50.300">
    <property type="entry name" value="P-loop containing nucleotide triphosphate hydrolases"/>
    <property type="match status" value="1"/>
</dbReference>
<keyword evidence="3" id="KW-1185">Reference proteome</keyword>
<dbReference type="InterPro" id="IPR016032">
    <property type="entry name" value="Sig_transdc_resp-reg_C-effctor"/>
</dbReference>
<dbReference type="GO" id="GO:0016887">
    <property type="term" value="F:ATP hydrolysis activity"/>
    <property type="evidence" value="ECO:0007669"/>
    <property type="project" value="InterPro"/>
</dbReference>
<dbReference type="InterPro" id="IPR049945">
    <property type="entry name" value="AAA_22"/>
</dbReference>
<dbReference type="InterPro" id="IPR036388">
    <property type="entry name" value="WH-like_DNA-bd_sf"/>
</dbReference>
<dbReference type="Pfam" id="PF00196">
    <property type="entry name" value="GerE"/>
    <property type="match status" value="1"/>
</dbReference>
<dbReference type="SMART" id="SM00421">
    <property type="entry name" value="HTH_LUXR"/>
    <property type="match status" value="1"/>
</dbReference>
<dbReference type="SUPFAM" id="SSF46894">
    <property type="entry name" value="C-terminal effector domain of the bipartite response regulators"/>
    <property type="match status" value="1"/>
</dbReference>
<dbReference type="CDD" id="cd06170">
    <property type="entry name" value="LuxR_C_like"/>
    <property type="match status" value="1"/>
</dbReference>
<dbReference type="OrthoDB" id="9812579at2"/>
<dbReference type="PRINTS" id="PR00038">
    <property type="entry name" value="HTHLUXR"/>
</dbReference>
<protein>
    <submittedName>
        <fullName evidence="2">Predicted ATPase</fullName>
    </submittedName>
</protein>
<evidence type="ECO:0000259" key="1">
    <source>
        <dbReference type="PROSITE" id="PS50043"/>
    </source>
</evidence>
<reference evidence="2 3" key="1">
    <citation type="submission" date="2017-04" db="EMBL/GenBank/DDBJ databases">
        <authorList>
            <person name="Afonso C.L."/>
            <person name="Miller P.J."/>
            <person name="Scott M.A."/>
            <person name="Spackman E."/>
            <person name="Goraichik I."/>
            <person name="Dimitrov K.M."/>
            <person name="Suarez D.L."/>
            <person name="Swayne D.E."/>
        </authorList>
    </citation>
    <scope>NUCLEOTIDE SEQUENCE [LARGE SCALE GENOMIC DNA]</scope>
    <source>
        <strain evidence="2 3">DSM 43828</strain>
    </source>
</reference>
<dbReference type="GO" id="GO:0006355">
    <property type="term" value="P:regulation of DNA-templated transcription"/>
    <property type="evidence" value="ECO:0007669"/>
    <property type="project" value="InterPro"/>
</dbReference>
<evidence type="ECO:0000313" key="3">
    <source>
        <dbReference type="Proteomes" id="UP000192674"/>
    </source>
</evidence>
<organism evidence="2 3">
    <name type="scientific">Kibdelosporangium aridum</name>
    <dbReference type="NCBI Taxonomy" id="2030"/>
    <lineage>
        <taxon>Bacteria</taxon>
        <taxon>Bacillati</taxon>
        <taxon>Actinomycetota</taxon>
        <taxon>Actinomycetes</taxon>
        <taxon>Pseudonocardiales</taxon>
        <taxon>Pseudonocardiaceae</taxon>
        <taxon>Kibdelosporangium</taxon>
    </lineage>
</organism>
<dbReference type="PRINTS" id="PR00364">
    <property type="entry name" value="DISEASERSIST"/>
</dbReference>
<proteinExistence type="predicted"/>
<dbReference type="InterPro" id="IPR027417">
    <property type="entry name" value="P-loop_NTPase"/>
</dbReference>